<evidence type="ECO:0000256" key="1">
    <source>
        <dbReference type="ARBA" id="ARBA00004127"/>
    </source>
</evidence>
<dbReference type="InterPro" id="IPR045018">
    <property type="entry name" value="Azg-like"/>
</dbReference>
<dbReference type="PANTHER" id="PTHR43337">
    <property type="entry name" value="XANTHINE/URACIL PERMEASE C887.17-RELATED"/>
    <property type="match status" value="1"/>
</dbReference>
<evidence type="ECO:0000313" key="9">
    <source>
        <dbReference type="Proteomes" id="UP000316125"/>
    </source>
</evidence>
<dbReference type="GO" id="GO:0005345">
    <property type="term" value="F:purine nucleobase transmembrane transporter activity"/>
    <property type="evidence" value="ECO:0007669"/>
    <property type="project" value="TreeGrafter"/>
</dbReference>
<keyword evidence="3" id="KW-0813">Transport</keyword>
<reference evidence="8 9" key="1">
    <citation type="submission" date="2019-06" db="EMBL/GenBank/DDBJ databases">
        <title>Complete genome of Microbacterium foliorum M2.</title>
        <authorList>
            <person name="Cao G."/>
        </authorList>
    </citation>
    <scope>NUCLEOTIDE SEQUENCE [LARGE SCALE GENOMIC DNA]</scope>
    <source>
        <strain evidence="8 9">M2</strain>
    </source>
</reference>
<feature type="transmembrane region" description="Helical" evidence="7">
    <location>
        <begin position="193"/>
        <end position="212"/>
    </location>
</feature>
<organism evidence="8 9">
    <name type="scientific">Microbacterium foliorum</name>
    <dbReference type="NCBI Taxonomy" id="104336"/>
    <lineage>
        <taxon>Bacteria</taxon>
        <taxon>Bacillati</taxon>
        <taxon>Actinomycetota</taxon>
        <taxon>Actinomycetes</taxon>
        <taxon>Micrococcales</taxon>
        <taxon>Microbacteriaceae</taxon>
        <taxon>Microbacterium</taxon>
    </lineage>
</organism>
<feature type="transmembrane region" description="Helical" evidence="7">
    <location>
        <begin position="69"/>
        <end position="90"/>
    </location>
</feature>
<feature type="transmembrane region" description="Helical" evidence="7">
    <location>
        <begin position="35"/>
        <end position="57"/>
    </location>
</feature>
<dbReference type="InterPro" id="IPR006043">
    <property type="entry name" value="NCS2"/>
</dbReference>
<name>A0A4Y5YMV7_9MICO</name>
<keyword evidence="5 7" id="KW-1133">Transmembrane helix</keyword>
<evidence type="ECO:0000256" key="4">
    <source>
        <dbReference type="ARBA" id="ARBA00022692"/>
    </source>
</evidence>
<protein>
    <submittedName>
        <fullName evidence="8">NCS2 family permease</fullName>
    </submittedName>
</protein>
<dbReference type="AlphaFoldDB" id="A0A4Y5YMV7"/>
<dbReference type="GO" id="GO:0005886">
    <property type="term" value="C:plasma membrane"/>
    <property type="evidence" value="ECO:0007669"/>
    <property type="project" value="TreeGrafter"/>
</dbReference>
<evidence type="ECO:0000256" key="5">
    <source>
        <dbReference type="ARBA" id="ARBA00022989"/>
    </source>
</evidence>
<dbReference type="OrthoDB" id="9808458at2"/>
<comment type="subcellular location">
    <subcellularLocation>
        <location evidence="1">Endomembrane system</location>
        <topology evidence="1">Multi-pass membrane protein</topology>
    </subcellularLocation>
</comment>
<feature type="transmembrane region" description="Helical" evidence="7">
    <location>
        <begin position="97"/>
        <end position="115"/>
    </location>
</feature>
<dbReference type="GO" id="GO:0012505">
    <property type="term" value="C:endomembrane system"/>
    <property type="evidence" value="ECO:0007669"/>
    <property type="project" value="UniProtKB-SubCell"/>
</dbReference>
<evidence type="ECO:0000313" key="8">
    <source>
        <dbReference type="EMBL" id="QDE34152.1"/>
    </source>
</evidence>
<gene>
    <name evidence="8" type="ORF">FIV50_04700</name>
</gene>
<comment type="similarity">
    <text evidence="2">Belongs to the nucleobase:cation symporter-2 (NCS2) (TC 2.A.40) family. Azg-like subfamily.</text>
</comment>
<dbReference type="Proteomes" id="UP000316125">
    <property type="component" value="Chromosome"/>
</dbReference>
<dbReference type="EMBL" id="CP041040">
    <property type="protein sequence ID" value="QDE34152.1"/>
    <property type="molecule type" value="Genomic_DNA"/>
</dbReference>
<feature type="transmembrane region" description="Helical" evidence="7">
    <location>
        <begin position="391"/>
        <end position="410"/>
    </location>
</feature>
<dbReference type="RefSeq" id="WP_140036424.1">
    <property type="nucleotide sequence ID" value="NZ_CP041040.1"/>
</dbReference>
<accession>A0A4Y5YMV7</accession>
<feature type="transmembrane region" description="Helical" evidence="7">
    <location>
        <begin position="151"/>
        <end position="173"/>
    </location>
</feature>
<feature type="transmembrane region" description="Helical" evidence="7">
    <location>
        <begin position="430"/>
        <end position="448"/>
    </location>
</feature>
<proteinExistence type="inferred from homology"/>
<feature type="transmembrane region" description="Helical" evidence="7">
    <location>
        <begin position="460"/>
        <end position="478"/>
    </location>
</feature>
<dbReference type="Pfam" id="PF00860">
    <property type="entry name" value="Xan_ur_permease"/>
    <property type="match status" value="1"/>
</dbReference>
<feature type="transmembrane region" description="Helical" evidence="7">
    <location>
        <begin position="219"/>
        <end position="237"/>
    </location>
</feature>
<feature type="transmembrane region" description="Helical" evidence="7">
    <location>
        <begin position="121"/>
        <end position="139"/>
    </location>
</feature>
<evidence type="ECO:0000256" key="2">
    <source>
        <dbReference type="ARBA" id="ARBA00005697"/>
    </source>
</evidence>
<dbReference type="PANTHER" id="PTHR43337:SF1">
    <property type="entry name" value="XANTHINE_URACIL PERMEASE C887.17-RELATED"/>
    <property type="match status" value="1"/>
</dbReference>
<keyword evidence="4 7" id="KW-0812">Transmembrane</keyword>
<sequence>MTTAPSPTRSTAEPTNALDRFFEISKRGSTIGTEIRGGLVTFVTMAYIVILNPIILSGSADVAGDTLDFSAVGAATALTAGVMTILFGLITRLPFGFAAGLGINAFVAFSVVGQVTWPEAMALVMINGLVIVLLAATGLRKMIFDAVPFQLKIAITVGIGLFIAFIGFVNSGFVTATGSASPPVGLGVGGSVATVPTVLFIVTLIVTGILVARKVKGGLLIGLVSGTVLAVIVEAIWHLGAAADGNAGGWGLTVPTLTGSPFGLPDLSLVGAVDFGFDFSKVSLVAIVMIVFTLVFSNFFDAMGTMTGLAKEAGLANENGDFPRIKSALVVEGVGAIVGGGTSSSSSTVFIESGAGIGEGARTGFANLITGGMFLLAMFLTPLTSIVPTEIAAAALVIVGAMMMAQIKYIDLTEFNVLLPVFLTVTVMPLTYSIANGIGAGFVSWVLIQALSGKARKISPLLWVVAAGFVVFFARGPIEALFGVA</sequence>
<evidence type="ECO:0000256" key="3">
    <source>
        <dbReference type="ARBA" id="ARBA00022448"/>
    </source>
</evidence>
<feature type="transmembrane region" description="Helical" evidence="7">
    <location>
        <begin position="282"/>
        <end position="300"/>
    </location>
</feature>
<evidence type="ECO:0000256" key="7">
    <source>
        <dbReference type="SAM" id="Phobius"/>
    </source>
</evidence>
<evidence type="ECO:0000256" key="6">
    <source>
        <dbReference type="ARBA" id="ARBA00023136"/>
    </source>
</evidence>
<keyword evidence="6 7" id="KW-0472">Membrane</keyword>